<sequence length="64" mass="6946">MKEVKVEDPKLCESEGERRSLSWGGGIILDVSKWGKGEGVIVSFPAGIRCGDVGTDIRKGLRSR</sequence>
<proteinExistence type="predicted"/>
<keyword evidence="2" id="KW-1185">Reference proteome</keyword>
<name>A0A1L6MW25_9BACT</name>
<dbReference type="EMBL" id="CP016908">
    <property type="protein sequence ID" value="APR99625.1"/>
    <property type="molecule type" value="Genomic_DNA"/>
</dbReference>
<organism evidence="1 2">
    <name type="scientific">Pajaroellobacter abortibovis</name>
    <dbReference type="NCBI Taxonomy" id="1882918"/>
    <lineage>
        <taxon>Bacteria</taxon>
        <taxon>Pseudomonadati</taxon>
        <taxon>Myxococcota</taxon>
        <taxon>Polyangia</taxon>
        <taxon>Polyangiales</taxon>
        <taxon>Polyangiaceae</taxon>
    </lineage>
</organism>
<accession>A0A1L6MW25</accession>
<evidence type="ECO:0000313" key="2">
    <source>
        <dbReference type="Proteomes" id="UP000185544"/>
    </source>
</evidence>
<dbReference type="KEGG" id="pabo:BCY86_02240"/>
<dbReference type="Proteomes" id="UP000185544">
    <property type="component" value="Chromosome"/>
</dbReference>
<evidence type="ECO:0000313" key="1">
    <source>
        <dbReference type="EMBL" id="APR99625.1"/>
    </source>
</evidence>
<reference evidence="1 2" key="1">
    <citation type="submission" date="2016-08" db="EMBL/GenBank/DDBJ databases">
        <title>Identification and validation of antigenic proteins from Pajaroellobacter abortibovis using de-novo genome sequence assembly and reverse vaccinology.</title>
        <authorList>
            <person name="Welly B.T."/>
            <person name="Miller M.R."/>
            <person name="Stott J.L."/>
            <person name="Blanchard M.T."/>
            <person name="Islas-Trejo A.D."/>
            <person name="O'Rourke S.M."/>
            <person name="Young A.E."/>
            <person name="Medrano J.F."/>
            <person name="Van Eenennaam A.L."/>
        </authorList>
    </citation>
    <scope>NUCLEOTIDE SEQUENCE [LARGE SCALE GENOMIC DNA]</scope>
    <source>
        <strain evidence="1 2">BTF92-0548A/99-0131</strain>
    </source>
</reference>
<protein>
    <submittedName>
        <fullName evidence="1">Uncharacterized protein</fullName>
    </submittedName>
</protein>
<gene>
    <name evidence="1" type="ORF">BCY86_02240</name>
</gene>
<dbReference type="AlphaFoldDB" id="A0A1L6MW25"/>